<dbReference type="PANTHER" id="PTHR43751:SF2">
    <property type="entry name" value="SULFATASE N-TERMINAL DOMAIN-CONTAINING PROTEIN"/>
    <property type="match status" value="1"/>
</dbReference>
<dbReference type="SUPFAM" id="SSF53649">
    <property type="entry name" value="Alkaline phosphatase-like"/>
    <property type="match status" value="1"/>
</dbReference>
<dbReference type="Gene3D" id="3.30.1120.10">
    <property type="match status" value="1"/>
</dbReference>
<feature type="chain" id="PRO_5045640445" evidence="1">
    <location>
        <begin position="29"/>
        <end position="534"/>
    </location>
</feature>
<dbReference type="Proteomes" id="UP001198862">
    <property type="component" value="Unassembled WGS sequence"/>
</dbReference>
<accession>A0ABS8KNX2</accession>
<feature type="signal peptide" evidence="1">
    <location>
        <begin position="1"/>
        <end position="28"/>
    </location>
</feature>
<protein>
    <submittedName>
        <fullName evidence="3">Arylsulfatase</fullName>
    </submittedName>
</protein>
<keyword evidence="1" id="KW-0732">Signal</keyword>
<sequence>MAKNRIGNLLSAAALLVGLSGGVAPAQAQTPAKPNILVIFGDDIGYWNISAYNRGMMGYRTPNIDRIAREGAIFTDYYGQQSCTAGRAAFITGQSPIRTGLLKVGLPGAPEGLSEKDPTIADLLKGQGYMTGQFGKNHLGDRNEFLPTVHGFDEFFGNLYHLNAEEEPENIDYPKDPTFKAKYGPRGVLKCVATATETPGEDPRFGKWGKQKCEDTGPLTKKRMETVDEEFLGASLDFMDRANREKKPFFAWVNSTRMHIWTHLKPSSEGKTGLGVVADGMVEHDGQVGQLLKKLDDLGITQNTIVIYTTDNGAEVMSWPDGGTTPFRGEKNTNWEGGYRVPAMVRWPGLVRPGTEINEVFSAEDWLPTLTAAAGEGNLKQRLMQGASFNGKPFKVHLDGYDQRDLLKNGTGSARKEFFYWTDDGGLAGLRYDKWKLAFMEQRKHGFDVWQDPMVTLRVPKLFDLRADPFERADHEGMGYGRWRIDRIYLLVPAQAYVTDFIKTLVEFPPRQKPGSFNLEGVLNKLTSPPQSAN</sequence>
<feature type="domain" description="Sulfatase N-terminal" evidence="2">
    <location>
        <begin position="34"/>
        <end position="375"/>
    </location>
</feature>
<dbReference type="InterPro" id="IPR017850">
    <property type="entry name" value="Alkaline_phosphatase_core_sf"/>
</dbReference>
<organism evidence="3 4">
    <name type="scientific">Reyranella aquatilis</name>
    <dbReference type="NCBI Taxonomy" id="2035356"/>
    <lineage>
        <taxon>Bacteria</taxon>
        <taxon>Pseudomonadati</taxon>
        <taxon>Pseudomonadota</taxon>
        <taxon>Alphaproteobacteria</taxon>
        <taxon>Hyphomicrobiales</taxon>
        <taxon>Reyranellaceae</taxon>
        <taxon>Reyranella</taxon>
    </lineage>
</organism>
<gene>
    <name evidence="3" type="ORF">LJ725_00170</name>
</gene>
<evidence type="ECO:0000313" key="4">
    <source>
        <dbReference type="Proteomes" id="UP001198862"/>
    </source>
</evidence>
<keyword evidence="4" id="KW-1185">Reference proteome</keyword>
<reference evidence="3 4" key="1">
    <citation type="submission" date="2021-11" db="EMBL/GenBank/DDBJ databases">
        <authorList>
            <person name="Lee D.-H."/>
            <person name="Kim S.-B."/>
        </authorList>
    </citation>
    <scope>NUCLEOTIDE SEQUENCE [LARGE SCALE GENOMIC DNA]</scope>
    <source>
        <strain evidence="3 4">KCTC 52223</strain>
    </source>
</reference>
<evidence type="ECO:0000259" key="2">
    <source>
        <dbReference type="Pfam" id="PF00884"/>
    </source>
</evidence>
<dbReference type="Gene3D" id="3.40.720.10">
    <property type="entry name" value="Alkaline Phosphatase, subunit A"/>
    <property type="match status" value="1"/>
</dbReference>
<comment type="caution">
    <text evidence="3">The sequence shown here is derived from an EMBL/GenBank/DDBJ whole genome shotgun (WGS) entry which is preliminary data.</text>
</comment>
<name>A0ABS8KNX2_9HYPH</name>
<dbReference type="CDD" id="cd16142">
    <property type="entry name" value="ARS_like"/>
    <property type="match status" value="1"/>
</dbReference>
<evidence type="ECO:0000256" key="1">
    <source>
        <dbReference type="SAM" id="SignalP"/>
    </source>
</evidence>
<dbReference type="Pfam" id="PF00884">
    <property type="entry name" value="Sulfatase"/>
    <property type="match status" value="1"/>
</dbReference>
<dbReference type="PANTHER" id="PTHR43751">
    <property type="entry name" value="SULFATASE"/>
    <property type="match status" value="1"/>
</dbReference>
<proteinExistence type="predicted"/>
<evidence type="ECO:0000313" key="3">
    <source>
        <dbReference type="EMBL" id="MCC8427366.1"/>
    </source>
</evidence>
<dbReference type="InterPro" id="IPR052701">
    <property type="entry name" value="GAG_Ulvan_Degrading_Sulfatases"/>
</dbReference>
<dbReference type="EMBL" id="JAJISD010000001">
    <property type="protein sequence ID" value="MCC8427366.1"/>
    <property type="molecule type" value="Genomic_DNA"/>
</dbReference>
<dbReference type="InterPro" id="IPR000917">
    <property type="entry name" value="Sulfatase_N"/>
</dbReference>
<dbReference type="RefSeq" id="WP_230548608.1">
    <property type="nucleotide sequence ID" value="NZ_JAJISD010000001.1"/>
</dbReference>